<dbReference type="EMBL" id="JAWJZF010000397">
    <property type="protein sequence ID" value="MDX2294688.1"/>
    <property type="molecule type" value="Genomic_DNA"/>
</dbReference>
<dbReference type="Proteomes" id="UP001278571">
    <property type="component" value="Unassembled WGS sequence"/>
</dbReference>
<comment type="caution">
    <text evidence="2">The sequence shown here is derived from an EMBL/GenBank/DDBJ whole genome shotgun (WGS) entry which is preliminary data.</text>
</comment>
<keyword evidence="3" id="KW-1185">Reference proteome</keyword>
<evidence type="ECO:0000313" key="2">
    <source>
        <dbReference type="EMBL" id="MDX2294688.1"/>
    </source>
</evidence>
<sequence>MSTFKPTGSDFRRCVVCGNPVSPKKLVLVRDGRPAHRACRPVTGVPVRLAAARAAAAAAAAPKPAKPMSRAEMLRRIDELRRRDARKKAASAKKAAPAKKAAADKKAAGKKAAGLARKPPAPGARSSRPQPYYGVEMKSVGGTWVQMHPESE</sequence>
<protein>
    <submittedName>
        <fullName evidence="2">Uncharacterized protein</fullName>
    </submittedName>
</protein>
<organism evidence="2 3">
    <name type="scientific">Streptomyces roseolus</name>
    <dbReference type="NCBI Taxonomy" id="67358"/>
    <lineage>
        <taxon>Bacteria</taxon>
        <taxon>Bacillati</taxon>
        <taxon>Actinomycetota</taxon>
        <taxon>Actinomycetes</taxon>
        <taxon>Kitasatosporales</taxon>
        <taxon>Streptomycetaceae</taxon>
        <taxon>Streptomyces</taxon>
    </lineage>
</organism>
<evidence type="ECO:0000313" key="3">
    <source>
        <dbReference type="Proteomes" id="UP001278571"/>
    </source>
</evidence>
<accession>A0ABU4KA85</accession>
<name>A0ABU4KA85_9ACTN</name>
<evidence type="ECO:0000256" key="1">
    <source>
        <dbReference type="SAM" id="MobiDB-lite"/>
    </source>
</evidence>
<dbReference type="RefSeq" id="WP_319010986.1">
    <property type="nucleotide sequence ID" value="NZ_JAWJZF010000397.1"/>
</dbReference>
<gene>
    <name evidence="2" type="ORF">R2363_21220</name>
</gene>
<feature type="region of interest" description="Disordered" evidence="1">
    <location>
        <begin position="80"/>
        <end position="135"/>
    </location>
</feature>
<reference evidence="2 3" key="1">
    <citation type="submission" date="2023-10" db="EMBL/GenBank/DDBJ databases">
        <authorList>
            <person name="Wang X.X."/>
        </authorList>
    </citation>
    <scope>NUCLEOTIDE SEQUENCE [LARGE SCALE GENOMIC DNA]</scope>
    <source>
        <strain evidence="2 3">NBRC 12816</strain>
    </source>
</reference>
<proteinExistence type="predicted"/>